<accession>B2T8W4</accession>
<dbReference type="HOGENOM" id="CLU_001478_0_0_4"/>
<feature type="region of interest" description="Disordered" evidence="1">
    <location>
        <begin position="1712"/>
        <end position="1743"/>
    </location>
</feature>
<proteinExistence type="predicted"/>
<name>B2T8W4_PARPJ</name>
<organism evidence="2 3">
    <name type="scientific">Paraburkholderia phytofirmans (strain DSM 17436 / LMG 22146 / PsJN)</name>
    <name type="common">Burkholderia phytofirmans</name>
    <dbReference type="NCBI Taxonomy" id="398527"/>
    <lineage>
        <taxon>Bacteria</taxon>
        <taxon>Pseudomonadati</taxon>
        <taxon>Pseudomonadota</taxon>
        <taxon>Betaproteobacteria</taxon>
        <taxon>Burkholderiales</taxon>
        <taxon>Burkholderiaceae</taxon>
        <taxon>Paraburkholderia</taxon>
    </lineage>
</organism>
<protein>
    <recommendedName>
        <fullName evidence="4">NACHT domain-containing protein</fullName>
    </recommendedName>
</protein>
<evidence type="ECO:0008006" key="4">
    <source>
        <dbReference type="Google" id="ProtNLM"/>
    </source>
</evidence>
<dbReference type="Proteomes" id="UP000001739">
    <property type="component" value="Chromosome 2"/>
</dbReference>
<dbReference type="STRING" id="398527.Bphyt_6471"/>
<dbReference type="SUPFAM" id="SSF52540">
    <property type="entry name" value="P-loop containing nucleoside triphosphate hydrolases"/>
    <property type="match status" value="1"/>
</dbReference>
<reference evidence="2 3" key="1">
    <citation type="journal article" date="2011" name="J. Bacteriol.">
        <title>Complete genome sequence of the plant growth-promoting endophyte Burkholderia phytofirmans strain PsJN.</title>
        <authorList>
            <person name="Weilharter A."/>
            <person name="Mitter B."/>
            <person name="Shin M.V."/>
            <person name="Chain P.S."/>
            <person name="Nowak J."/>
            <person name="Sessitsch A."/>
        </authorList>
    </citation>
    <scope>NUCLEOTIDE SEQUENCE [LARGE SCALE GENOMIC DNA]</scope>
    <source>
        <strain evidence="3">DSM 17436 / LMG 22146 / PsJN</strain>
    </source>
</reference>
<sequence length="2124" mass="235201">MQLLLPDGGLVGIAVEGLEAGDEASARAEVVEIADLTLYFGNAPGFEHSHTVAIVQFKYSPARESTDFRASDAKKTVRKFALAFEDFISRYGFEKAEAKLRFELLTNRPIYPPLAKAIDGMAKGTRLSGEAKNQAAQLKVAAALDGPTLSSFLKRLVVVGSRGSLLTTKSDLSMLLADWSASTDLRAVALVGAIRDMVRNKAGFIGTGRNVIRDTDVLAALQIPDRDALLPCPSSLTTVSDIVPRAQLESAVALIPTLKIPMLVHAAGGVGKTVFMESLAKTLEVRFETIFFDCFGGGAYRSPEDARHLPKHGLVHIANSLACRGLCDPVIPGADDLQSLLKTFRRRLEQSVSTLATVAPQKELLIFIDAIDNAAEHARDVHEDCFPVRLLESLQQTPVAGVKVVVSSRSHRIPIAHLSYCDFELRPFGPAETATYLHARILKVTELEIRVAQARSDGNPRVLAYLVSGGSGLLDASDIDSKIELTDLIQQRLDSALAGAISRGYKSSDASAFLAGLSVLPPPVPLEEYAAAHGLHLSEVESFVADLWPLLERTRHGLMFRDEPTETLVREKYGSLMEPLRRVAANLLASQEHSVYSARALPGLLQKLGDGQQLFALAFDVRFPSTITSTVGRRNIRYARLQAAIRYAADREDFDQLVRLLVELSTVAAVNRRGADYILAAPDLVVAAADVDATRRLFETRTSWPGARHARLAIANTLVGDLDEASRHAIRTDDWLRHEWQQDESNGFRREGPRIIDHTAIPLYLIARGKHDEARRYMGSWKAPYAFEIGKYLFSLVRQRDVATGSNAMMRAFLAGLTKEVGCMAAALSFVELAPATRKELVAALARICARAKLDIKPEYGRDTGYRLDDGLRKASAIAASYGMRREAAAIARRATYKRPDLWSFRDHFGGSFVFPFLFDVSLTAALKGYDLREKDVVPAELMTFCRGMKSGLSGTDFRNELKKRLEKRWQARDSDTDSSGKTFSYETKREAEEYLDGRLGPVLELANSLVAVLKATAGRADKPYLALLSTWADVERRGDRYGLQKRSPFFERLARQTAMFVLWARSDLKLASVRAFCARLREQQFLTTGDAIEIIAILSKRKPLQMLAGEEALRVRAMIEAESDVTSRASLHAQLARAILPASQDEAVAYFRIGLEQMDAIGSGDYEFVNELLIFASSIRGDEMDGHDVHTLTNICELNLSDEPEKFTWYAFGKAMSRISGCRELAKLGRWDDRAKAPLRYTLLPYLTALVEDSKIGSDEALFLNRLAAPAELYVCGTDAFAKAIAAPSRTEEAPVIREMIDQFYENNPGSLMAETVETLAAVSRQVLGAKADITKRLDQAFSLTVRTRDVRNAQMNYHGRKARSSATAERSDHAAGLARVCRKANPIDERSMQDAVSSVQALGDFYRLRGPFFERIRKKVQLGDMTAYVQVLLRLENLDLYSKIEELERCKTSWARASSAIRRVFKNLAVPLMQIHCDDMLTGGRLAGYRLKEISDLCGVPIATLAIELVKVFAGPEADVGPSAWLSLASFLCEQAQAGVGQVALKRLLNSDAAKLSSAATDGDWDRRFDPSGAPVEVVSGLTWRMLGSPYAADRWQAAHSMRRMARFGRWDLVAAIVAQIEREDAAPFQAPDLPFYYLHARLWLLIALARISIDSPQALVDHSDVLFSIVTGRFGPHVLMREFASRALVNCMDHGGLRVAPDIEQQVRRTNAPAMPRRAGKRRSGNDFYQGRPKDAPKQKSEFRLDYDFHKYDVQSLARVFDLPGWQVEDRISEMARHIDPKVQSMWDRGGRSPMSSYRSSGMSSSEHTYGEQLGWHALQLAAGELLAKFPVMEAEAWSAGDDPWLDWIRRYDLTRRDGLWLSDGVDDVPLDLNGILLEEGDDGLMLTGNKDTLLSLVGLPKSDDGDITVSGYWKSADGVDVRISSVLAPRGEAGRLAKKLIAEQPVLVWLPECGEGDDGDDDYERSEHPHCIPWIVTPSGEARLDADDPLASVVAARRPRIAKRFREAERLHCGDAFNREWRNSRGRVLARADAWGCDDKRGETGASGVRLRCSTRLLSNVLARNNADLVLLITLKRYIEGAGAHADSRRFDTVAVVRITQTMTVSFYKGRVNHLYQSQH</sequence>
<evidence type="ECO:0000313" key="3">
    <source>
        <dbReference type="Proteomes" id="UP000001739"/>
    </source>
</evidence>
<dbReference type="eggNOG" id="COG0470">
    <property type="taxonomic scope" value="Bacteria"/>
</dbReference>
<dbReference type="KEGG" id="bpy:Bphyt_6471"/>
<dbReference type="eggNOG" id="COG1474">
    <property type="taxonomic scope" value="Bacteria"/>
</dbReference>
<gene>
    <name evidence="2" type="ordered locus">Bphyt_6471</name>
</gene>
<dbReference type="EMBL" id="CP001053">
    <property type="protein sequence ID" value="ACD20777.1"/>
    <property type="molecule type" value="Genomic_DNA"/>
</dbReference>
<evidence type="ECO:0000256" key="1">
    <source>
        <dbReference type="SAM" id="MobiDB-lite"/>
    </source>
</evidence>
<dbReference type="InterPro" id="IPR027417">
    <property type="entry name" value="P-loop_NTPase"/>
</dbReference>
<evidence type="ECO:0000313" key="2">
    <source>
        <dbReference type="EMBL" id="ACD20777.1"/>
    </source>
</evidence>